<dbReference type="SUPFAM" id="SSF52833">
    <property type="entry name" value="Thioredoxin-like"/>
    <property type="match status" value="1"/>
</dbReference>
<sequence length="260" mass="28209">MRSLLAALLPLVAAAQVPVPATPPGFVIANGAADANAQLDMFVDLLCPYSKMAYPALKQVVHQLLPSQLRLRVHQFPLPYHHQAYSVAQASETIAYALGPDSFEAWMDAVYAVQDSFGNKVTENDGQKLVTAQIKQLAQRTFPNLTDAQWDDGMAGGSDRDGDTRVAWKYACSRGISGTPMFLLNDVAIDADPAWTTHDWLVFLKPYVDPKQSSLAAVSVSSSPAVTHGTWIVVAAVAIVVAVAVAARRRMRQMSYRQLA</sequence>
<organism evidence="5 6">
    <name type="scientific">Aphanomyces stellatus</name>
    <dbReference type="NCBI Taxonomy" id="120398"/>
    <lineage>
        <taxon>Eukaryota</taxon>
        <taxon>Sar</taxon>
        <taxon>Stramenopiles</taxon>
        <taxon>Oomycota</taxon>
        <taxon>Saprolegniomycetes</taxon>
        <taxon>Saprolegniales</taxon>
        <taxon>Verrucalvaceae</taxon>
        <taxon>Aphanomyces</taxon>
    </lineage>
</organism>
<feature type="domain" description="DSBA-like thioredoxin" evidence="3">
    <location>
        <begin position="38"/>
        <end position="189"/>
    </location>
</feature>
<accession>A0A485L236</accession>
<keyword evidence="1" id="KW-0472">Membrane</keyword>
<keyword evidence="2" id="KW-0732">Signal</keyword>
<reference evidence="4" key="2">
    <citation type="submission" date="2019-06" db="EMBL/GenBank/DDBJ databases">
        <title>Genomics analysis of Aphanomyces spp. identifies a new class of oomycete effector associated with host adaptation.</title>
        <authorList>
            <person name="Gaulin E."/>
        </authorList>
    </citation>
    <scope>NUCLEOTIDE SEQUENCE</scope>
    <source>
        <strain evidence="4">CBS 578.67</strain>
    </source>
</reference>
<feature type="signal peptide" evidence="2">
    <location>
        <begin position="1"/>
        <end position="15"/>
    </location>
</feature>
<dbReference type="AlphaFoldDB" id="A0A485L236"/>
<feature type="transmembrane region" description="Helical" evidence="1">
    <location>
        <begin position="229"/>
        <end position="247"/>
    </location>
</feature>
<dbReference type="EMBL" id="CAADRA010005622">
    <property type="protein sequence ID" value="VFT91804.1"/>
    <property type="molecule type" value="Genomic_DNA"/>
</dbReference>
<keyword evidence="1" id="KW-1133">Transmembrane helix</keyword>
<evidence type="ECO:0000259" key="3">
    <source>
        <dbReference type="Pfam" id="PF01323"/>
    </source>
</evidence>
<keyword evidence="6" id="KW-1185">Reference proteome</keyword>
<name>A0A485L236_9STRA</name>
<protein>
    <submittedName>
        <fullName evidence="5">Aste57867_14990 protein</fullName>
    </submittedName>
</protein>
<dbReference type="PANTHER" id="PTHR33875:SF2">
    <property type="entry name" value="ACR183CP"/>
    <property type="match status" value="1"/>
</dbReference>
<dbReference type="Pfam" id="PF01323">
    <property type="entry name" value="DSBA"/>
    <property type="match status" value="1"/>
</dbReference>
<proteinExistence type="predicted"/>
<feature type="chain" id="PRO_5035668287" evidence="2">
    <location>
        <begin position="16"/>
        <end position="260"/>
    </location>
</feature>
<dbReference type="Proteomes" id="UP000332933">
    <property type="component" value="Unassembled WGS sequence"/>
</dbReference>
<dbReference type="EMBL" id="VJMH01005601">
    <property type="protein sequence ID" value="KAF0694104.1"/>
    <property type="molecule type" value="Genomic_DNA"/>
</dbReference>
<dbReference type="InterPro" id="IPR001853">
    <property type="entry name" value="DSBA-like_thioredoxin_dom"/>
</dbReference>
<evidence type="ECO:0000313" key="4">
    <source>
        <dbReference type="EMBL" id="KAF0694104.1"/>
    </source>
</evidence>
<evidence type="ECO:0000256" key="2">
    <source>
        <dbReference type="SAM" id="SignalP"/>
    </source>
</evidence>
<reference evidence="5" key="1">
    <citation type="submission" date="2019-03" db="EMBL/GenBank/DDBJ databases">
        <authorList>
            <person name="Gaulin E."/>
            <person name="Dumas B."/>
        </authorList>
    </citation>
    <scope>NUCLEOTIDE SEQUENCE [LARGE SCALE GENOMIC DNA]</scope>
    <source>
        <strain evidence="5">CBS 568.67</strain>
    </source>
</reference>
<evidence type="ECO:0000313" key="5">
    <source>
        <dbReference type="EMBL" id="VFT91804.1"/>
    </source>
</evidence>
<dbReference type="GO" id="GO:0016491">
    <property type="term" value="F:oxidoreductase activity"/>
    <property type="evidence" value="ECO:0007669"/>
    <property type="project" value="InterPro"/>
</dbReference>
<dbReference type="PANTHER" id="PTHR33875">
    <property type="entry name" value="OS09G0542200 PROTEIN"/>
    <property type="match status" value="1"/>
</dbReference>
<evidence type="ECO:0000313" key="6">
    <source>
        <dbReference type="Proteomes" id="UP000332933"/>
    </source>
</evidence>
<dbReference type="OrthoDB" id="37297at2759"/>
<evidence type="ECO:0000256" key="1">
    <source>
        <dbReference type="SAM" id="Phobius"/>
    </source>
</evidence>
<gene>
    <name evidence="5" type="primary">Aste57867_14990</name>
    <name evidence="4" type="ORF">As57867_014934</name>
    <name evidence="5" type="ORF">ASTE57867_14990</name>
</gene>
<dbReference type="InterPro" id="IPR036249">
    <property type="entry name" value="Thioredoxin-like_sf"/>
</dbReference>
<keyword evidence="1" id="KW-0812">Transmembrane</keyword>
<dbReference type="Gene3D" id="3.40.30.10">
    <property type="entry name" value="Glutaredoxin"/>
    <property type="match status" value="1"/>
</dbReference>